<evidence type="ECO:0000313" key="2">
    <source>
        <dbReference type="EMBL" id="RFU25622.1"/>
    </source>
</evidence>
<feature type="non-terminal residue" evidence="2">
    <location>
        <position position="93"/>
    </location>
</feature>
<name>A0A3E2GXA3_SCYLI</name>
<comment type="caution">
    <text evidence="2">The sequence shown here is derived from an EMBL/GenBank/DDBJ whole genome shotgun (WGS) entry which is preliminary data.</text>
</comment>
<dbReference type="EMBL" id="NCSJ02000319">
    <property type="protein sequence ID" value="RFU25622.1"/>
    <property type="molecule type" value="Genomic_DNA"/>
</dbReference>
<feature type="region of interest" description="Disordered" evidence="1">
    <location>
        <begin position="1"/>
        <end position="29"/>
    </location>
</feature>
<protein>
    <submittedName>
        <fullName evidence="2">Uncharacterized protein</fullName>
    </submittedName>
</protein>
<feature type="non-terminal residue" evidence="2">
    <location>
        <position position="1"/>
    </location>
</feature>
<reference evidence="2 3" key="1">
    <citation type="submission" date="2018-05" db="EMBL/GenBank/DDBJ databases">
        <title>Draft genome sequence of Scytalidium lignicola DSM 105466, a ubiquitous saprotrophic fungus.</title>
        <authorList>
            <person name="Buettner E."/>
            <person name="Gebauer A.M."/>
            <person name="Hofrichter M."/>
            <person name="Liers C."/>
            <person name="Kellner H."/>
        </authorList>
    </citation>
    <scope>NUCLEOTIDE SEQUENCE [LARGE SCALE GENOMIC DNA]</scope>
    <source>
        <strain evidence="2 3">DSM 105466</strain>
    </source>
</reference>
<feature type="compositionally biased region" description="Polar residues" evidence="1">
    <location>
        <begin position="1"/>
        <end position="12"/>
    </location>
</feature>
<dbReference type="Proteomes" id="UP000258309">
    <property type="component" value="Unassembled WGS sequence"/>
</dbReference>
<organism evidence="2 3">
    <name type="scientific">Scytalidium lignicola</name>
    <name type="common">Hyphomycete</name>
    <dbReference type="NCBI Taxonomy" id="5539"/>
    <lineage>
        <taxon>Eukaryota</taxon>
        <taxon>Fungi</taxon>
        <taxon>Dikarya</taxon>
        <taxon>Ascomycota</taxon>
        <taxon>Pezizomycotina</taxon>
        <taxon>Leotiomycetes</taxon>
        <taxon>Leotiomycetes incertae sedis</taxon>
        <taxon>Scytalidium</taxon>
    </lineage>
</organism>
<evidence type="ECO:0000256" key="1">
    <source>
        <dbReference type="SAM" id="MobiDB-lite"/>
    </source>
</evidence>
<keyword evidence="3" id="KW-1185">Reference proteome</keyword>
<gene>
    <name evidence="2" type="ORF">B7463_g10708</name>
</gene>
<proteinExistence type="predicted"/>
<accession>A0A3E2GXA3</accession>
<dbReference type="AlphaFoldDB" id="A0A3E2GXA3"/>
<sequence length="93" mass="10353">MTSYHNPIPKTYTSKKTRQQGSKRYTRGGALRCPANLGSDDGAQKYWLAGSFSDAPSYCALRSFGHTLQYCTGNVISVNNRVSRITLLLFMIL</sequence>
<evidence type="ECO:0000313" key="3">
    <source>
        <dbReference type="Proteomes" id="UP000258309"/>
    </source>
</evidence>